<evidence type="ECO:0000313" key="3">
    <source>
        <dbReference type="EMBL" id="RMB97718.1"/>
    </source>
</evidence>
<keyword evidence="1" id="KW-1133">Transmembrane helix</keyword>
<dbReference type="EMBL" id="QRBI01000156">
    <property type="protein sequence ID" value="RMB97718.1"/>
    <property type="molecule type" value="Genomic_DNA"/>
</dbReference>
<comment type="caution">
    <text evidence="3">The sequence shown here is derived from an EMBL/GenBank/DDBJ whole genome shotgun (WGS) entry which is preliminary data.</text>
</comment>
<keyword evidence="4" id="KW-1185">Reference proteome</keyword>
<reference evidence="3 4" key="1">
    <citation type="submission" date="2018-07" db="EMBL/GenBank/DDBJ databases">
        <title>A high quality draft genome assembly of the barn swallow (H. rustica rustica).</title>
        <authorList>
            <person name="Formenti G."/>
            <person name="Chiara M."/>
            <person name="Poveda L."/>
            <person name="Francoijs K.-J."/>
            <person name="Bonisoli-Alquati A."/>
            <person name="Canova L."/>
            <person name="Gianfranceschi L."/>
            <person name="Horner D.S."/>
            <person name="Saino N."/>
        </authorList>
    </citation>
    <scope>NUCLEOTIDE SEQUENCE [LARGE SCALE GENOMIC DNA]</scope>
    <source>
        <strain evidence="3">Chelidonia</strain>
        <tissue evidence="3">Blood</tissue>
    </source>
</reference>
<dbReference type="SUPFAM" id="SSF58069">
    <property type="entry name" value="Virus ectodomain"/>
    <property type="match status" value="1"/>
</dbReference>
<name>A0A3M0JA32_HIRRU</name>
<dbReference type="InterPro" id="IPR018154">
    <property type="entry name" value="TLV/ENV_coat_polyprotein"/>
</dbReference>
<organism evidence="3 4">
    <name type="scientific">Hirundo rustica rustica</name>
    <dbReference type="NCBI Taxonomy" id="333673"/>
    <lineage>
        <taxon>Eukaryota</taxon>
        <taxon>Metazoa</taxon>
        <taxon>Chordata</taxon>
        <taxon>Craniata</taxon>
        <taxon>Vertebrata</taxon>
        <taxon>Euteleostomi</taxon>
        <taxon>Archelosauria</taxon>
        <taxon>Archosauria</taxon>
        <taxon>Dinosauria</taxon>
        <taxon>Saurischia</taxon>
        <taxon>Theropoda</taxon>
        <taxon>Coelurosauria</taxon>
        <taxon>Aves</taxon>
        <taxon>Neognathae</taxon>
        <taxon>Neoaves</taxon>
        <taxon>Telluraves</taxon>
        <taxon>Australaves</taxon>
        <taxon>Passeriformes</taxon>
        <taxon>Sylvioidea</taxon>
        <taxon>Hirundinidae</taxon>
        <taxon>Hirundo</taxon>
    </lineage>
</organism>
<protein>
    <recommendedName>
        <fullName evidence="2">Reverse transcriptase domain-containing protein</fullName>
    </recommendedName>
</protein>
<accession>A0A3M0JA32</accession>
<keyword evidence="1" id="KW-0812">Transmembrane</keyword>
<feature type="transmembrane region" description="Helical" evidence="1">
    <location>
        <begin position="390"/>
        <end position="415"/>
    </location>
</feature>
<proteinExistence type="predicted"/>
<dbReference type="SUPFAM" id="SSF56672">
    <property type="entry name" value="DNA/RNA polymerases"/>
    <property type="match status" value="1"/>
</dbReference>
<feature type="domain" description="Reverse transcriptase" evidence="2">
    <location>
        <begin position="1"/>
        <end position="285"/>
    </location>
</feature>
<dbReference type="InterPro" id="IPR043502">
    <property type="entry name" value="DNA/RNA_pol_sf"/>
</dbReference>
<keyword evidence="1" id="KW-0472">Membrane</keyword>
<sequence length="485" mass="53488">MKGKVNLCSLLDEGGNLVTADEEKAEVFNAFFASVFSGKTTCLQDNCSLGLVDGASEQNGPPIVQEEEVRQLLRCLDAHKSMGPDGIDPTVMRELADEPAKLLSIIYQQSWLTGDPPGGCGNAVDVVYLDFSKAFDTVSHSTLLEKLAAHGLDRSTLCWVKNCLHGRAQRVVGNGAACSWQPVTSGVPQGSVLGPALFRIFIDNMDEGIESLMSKFADGTKMGACVDLLEGFELQESKVQRMPPWQYLGLKIGKRTIVLQKLAIRTKIRTLADVHQPYGALNWALGELAHRECWVAKQGNLTSNALADLLADEEITRQVTLQNRAVIDYLLLLHGHQCEEFEGLCCFSLSSKVENIHKTIQRMKDMVGKIKRETDDRLSRLVKDWGLSGWVGSILKTSLLILFIIDIALISCGVIKKMIHKLMVNITRSPPVNHATIPSASEEDIELEEGLSIEGQHHEGWPTQQEWFAKCYPGSEHLLPPAQFS</sequence>
<evidence type="ECO:0000313" key="4">
    <source>
        <dbReference type="Proteomes" id="UP000269221"/>
    </source>
</evidence>
<dbReference type="OrthoDB" id="9838443at2759"/>
<dbReference type="PANTHER" id="PTHR33332">
    <property type="entry name" value="REVERSE TRANSCRIPTASE DOMAIN-CONTAINING PROTEIN"/>
    <property type="match status" value="1"/>
</dbReference>
<evidence type="ECO:0000259" key="2">
    <source>
        <dbReference type="PROSITE" id="PS50878"/>
    </source>
</evidence>
<dbReference type="InterPro" id="IPR000477">
    <property type="entry name" value="RT_dom"/>
</dbReference>
<dbReference type="Proteomes" id="UP000269221">
    <property type="component" value="Unassembled WGS sequence"/>
</dbReference>
<dbReference type="Pfam" id="PF00429">
    <property type="entry name" value="TLV_coat"/>
    <property type="match status" value="1"/>
</dbReference>
<dbReference type="Pfam" id="PF00078">
    <property type="entry name" value="RVT_1"/>
    <property type="match status" value="1"/>
</dbReference>
<evidence type="ECO:0000256" key="1">
    <source>
        <dbReference type="SAM" id="Phobius"/>
    </source>
</evidence>
<dbReference type="Gene3D" id="1.10.287.210">
    <property type="match status" value="1"/>
</dbReference>
<gene>
    <name evidence="3" type="ORF">DUI87_25717</name>
</gene>
<dbReference type="AlphaFoldDB" id="A0A3M0JA32"/>
<dbReference type="PROSITE" id="PS50878">
    <property type="entry name" value="RT_POL"/>
    <property type="match status" value="1"/>
</dbReference>